<evidence type="ECO:0000256" key="1">
    <source>
        <dbReference type="ARBA" id="ARBA00004651"/>
    </source>
</evidence>
<feature type="domain" description="ABC transmembrane type-1" evidence="8">
    <location>
        <begin position="67"/>
        <end position="259"/>
    </location>
</feature>
<feature type="transmembrane region" description="Helical" evidence="7">
    <location>
        <begin position="102"/>
        <end position="124"/>
    </location>
</feature>
<feature type="transmembrane region" description="Helical" evidence="7">
    <location>
        <begin position="7"/>
        <end position="26"/>
    </location>
</feature>
<keyword evidence="5 7" id="KW-1133">Transmembrane helix</keyword>
<dbReference type="InterPro" id="IPR035906">
    <property type="entry name" value="MetI-like_sf"/>
</dbReference>
<comment type="similarity">
    <text evidence="7">Belongs to the binding-protein-dependent transport system permease family.</text>
</comment>
<dbReference type="InterPro" id="IPR000515">
    <property type="entry name" value="MetI-like"/>
</dbReference>
<keyword evidence="3" id="KW-1003">Cell membrane</keyword>
<reference evidence="9 10" key="1">
    <citation type="submission" date="2019-07" db="EMBL/GenBank/DDBJ databases">
        <authorList>
            <person name="Kim J."/>
        </authorList>
    </citation>
    <scope>NUCLEOTIDE SEQUENCE [LARGE SCALE GENOMIC DNA]</scope>
    <source>
        <strain evidence="9 10">JC52</strain>
    </source>
</reference>
<feature type="transmembrane region" description="Helical" evidence="7">
    <location>
        <begin position="70"/>
        <end position="90"/>
    </location>
</feature>
<sequence>MKKPTAYVFLAVLSVLMIYPLVWLFFASFKENSEIFGSLSLFPKTLSFEPFIKGWQGAGRVNYSHFFLNTLYLVVPTVLFTIISSVLVAYGFSRFEFIFKKFLFTLMISTLMLPKAVLIIPKFILFRNLEWLNTYWPFIVPAIFAANPFFIFMMVQFFRGIPRELDESAHLDGCNSFAILYRILIPLCKPAIVSIGIFQFIWTWNDFFNTLIYINSVSKFTVSLGLKMSIDTVAEVSWNQVMAMSMVAIVPSIVIFFLAQKYFVEGIATSGLKG</sequence>
<dbReference type="PANTHER" id="PTHR43744">
    <property type="entry name" value="ABC TRANSPORTER PERMEASE PROTEIN MG189-RELATED-RELATED"/>
    <property type="match status" value="1"/>
</dbReference>
<dbReference type="EMBL" id="VNJI01000029">
    <property type="protein sequence ID" value="TVY07996.1"/>
    <property type="molecule type" value="Genomic_DNA"/>
</dbReference>
<evidence type="ECO:0000256" key="2">
    <source>
        <dbReference type="ARBA" id="ARBA00022448"/>
    </source>
</evidence>
<dbReference type="Pfam" id="PF00528">
    <property type="entry name" value="BPD_transp_1"/>
    <property type="match status" value="1"/>
</dbReference>
<dbReference type="Gene3D" id="1.10.3720.10">
    <property type="entry name" value="MetI-like"/>
    <property type="match status" value="1"/>
</dbReference>
<dbReference type="OrthoDB" id="9771544at2"/>
<dbReference type="CDD" id="cd06261">
    <property type="entry name" value="TM_PBP2"/>
    <property type="match status" value="1"/>
</dbReference>
<name>A0A559K794_9BACL</name>
<comment type="caution">
    <text evidence="9">The sequence shown here is derived from an EMBL/GenBank/DDBJ whole genome shotgun (WGS) entry which is preliminary data.</text>
</comment>
<dbReference type="PANTHER" id="PTHR43744:SF6">
    <property type="entry name" value="ABC TRANSPORTER PERMEASE PROTEIN YESQ-RELATED"/>
    <property type="match status" value="1"/>
</dbReference>
<evidence type="ECO:0000313" key="9">
    <source>
        <dbReference type="EMBL" id="TVY07996.1"/>
    </source>
</evidence>
<keyword evidence="6 7" id="KW-0472">Membrane</keyword>
<feature type="transmembrane region" description="Helical" evidence="7">
    <location>
        <begin position="136"/>
        <end position="158"/>
    </location>
</feature>
<accession>A0A559K794</accession>
<gene>
    <name evidence="9" type="ORF">FPZ49_21345</name>
</gene>
<dbReference type="PROSITE" id="PS50928">
    <property type="entry name" value="ABC_TM1"/>
    <property type="match status" value="1"/>
</dbReference>
<evidence type="ECO:0000256" key="5">
    <source>
        <dbReference type="ARBA" id="ARBA00022989"/>
    </source>
</evidence>
<feature type="transmembrane region" description="Helical" evidence="7">
    <location>
        <begin position="179"/>
        <end position="202"/>
    </location>
</feature>
<proteinExistence type="inferred from homology"/>
<dbReference type="GO" id="GO:0005886">
    <property type="term" value="C:plasma membrane"/>
    <property type="evidence" value="ECO:0007669"/>
    <property type="project" value="UniProtKB-SubCell"/>
</dbReference>
<evidence type="ECO:0000256" key="3">
    <source>
        <dbReference type="ARBA" id="ARBA00022475"/>
    </source>
</evidence>
<dbReference type="GO" id="GO:0055085">
    <property type="term" value="P:transmembrane transport"/>
    <property type="evidence" value="ECO:0007669"/>
    <property type="project" value="InterPro"/>
</dbReference>
<dbReference type="RefSeq" id="WP_144850697.1">
    <property type="nucleotide sequence ID" value="NZ_VNJI01000029.1"/>
</dbReference>
<feature type="transmembrane region" description="Helical" evidence="7">
    <location>
        <begin position="241"/>
        <end position="259"/>
    </location>
</feature>
<dbReference type="SUPFAM" id="SSF161098">
    <property type="entry name" value="MetI-like"/>
    <property type="match status" value="1"/>
</dbReference>
<evidence type="ECO:0000313" key="10">
    <source>
        <dbReference type="Proteomes" id="UP000317036"/>
    </source>
</evidence>
<keyword evidence="10" id="KW-1185">Reference proteome</keyword>
<evidence type="ECO:0000256" key="7">
    <source>
        <dbReference type="RuleBase" id="RU363032"/>
    </source>
</evidence>
<keyword evidence="2 7" id="KW-0813">Transport</keyword>
<evidence type="ECO:0000259" key="8">
    <source>
        <dbReference type="PROSITE" id="PS50928"/>
    </source>
</evidence>
<evidence type="ECO:0000256" key="4">
    <source>
        <dbReference type="ARBA" id="ARBA00022692"/>
    </source>
</evidence>
<comment type="subcellular location">
    <subcellularLocation>
        <location evidence="1 7">Cell membrane</location>
        <topology evidence="1 7">Multi-pass membrane protein</topology>
    </subcellularLocation>
</comment>
<keyword evidence="4 7" id="KW-0812">Transmembrane</keyword>
<evidence type="ECO:0000256" key="6">
    <source>
        <dbReference type="ARBA" id="ARBA00023136"/>
    </source>
</evidence>
<dbReference type="AlphaFoldDB" id="A0A559K794"/>
<organism evidence="9 10">
    <name type="scientific">Paenibacillus cremeus</name>
    <dbReference type="NCBI Taxonomy" id="2163881"/>
    <lineage>
        <taxon>Bacteria</taxon>
        <taxon>Bacillati</taxon>
        <taxon>Bacillota</taxon>
        <taxon>Bacilli</taxon>
        <taxon>Bacillales</taxon>
        <taxon>Paenibacillaceae</taxon>
        <taxon>Paenibacillus</taxon>
    </lineage>
</organism>
<protein>
    <submittedName>
        <fullName evidence="9">Carbohydrate ABC transporter permease</fullName>
    </submittedName>
</protein>
<dbReference type="Proteomes" id="UP000317036">
    <property type="component" value="Unassembled WGS sequence"/>
</dbReference>